<reference evidence="3" key="4">
    <citation type="journal article" date="2015" name="G3 (Bethesda)">
        <title>Genome sequences of three phytopathogenic species of the Magnaporthaceae family of fungi.</title>
        <authorList>
            <person name="Okagaki L.H."/>
            <person name="Nunes C.C."/>
            <person name="Sailsbery J."/>
            <person name="Clay B."/>
            <person name="Brown D."/>
            <person name="John T."/>
            <person name="Oh Y."/>
            <person name="Young N."/>
            <person name="Fitzgerald M."/>
            <person name="Haas B.J."/>
            <person name="Zeng Q."/>
            <person name="Young S."/>
            <person name="Adiconis X."/>
            <person name="Fan L."/>
            <person name="Levin J.Z."/>
            <person name="Mitchell T.K."/>
            <person name="Okubara P.A."/>
            <person name="Farman M.L."/>
            <person name="Kohn L.M."/>
            <person name="Birren B."/>
            <person name="Ma L.-J."/>
            <person name="Dean R.A."/>
        </authorList>
    </citation>
    <scope>NUCLEOTIDE SEQUENCE</scope>
    <source>
        <strain evidence="3">ATCC 64411 / 73-15</strain>
    </source>
</reference>
<dbReference type="OMA" id="TQAWYSI"/>
<name>A0A0C4DU97_MAGP6</name>
<accession>A0A0C4DU97</accession>
<evidence type="ECO:0008006" key="5">
    <source>
        <dbReference type="Google" id="ProtNLM"/>
    </source>
</evidence>
<keyword evidence="1" id="KW-0732">Signal</keyword>
<dbReference type="STRING" id="644358.A0A0C4DU97"/>
<gene>
    <name evidence="2" type="ORF">MAPG_03534</name>
</gene>
<dbReference type="EMBL" id="ADBL01000848">
    <property type="status" value="NOT_ANNOTATED_CDS"/>
    <property type="molecule type" value="Genomic_DNA"/>
</dbReference>
<keyword evidence="4" id="KW-1185">Reference proteome</keyword>
<dbReference type="OrthoDB" id="5006988at2759"/>
<evidence type="ECO:0000313" key="3">
    <source>
        <dbReference type="EnsemblFungi" id="MAPG_03534T0"/>
    </source>
</evidence>
<dbReference type="VEuPathDB" id="FungiDB:MAPG_03534"/>
<dbReference type="EnsemblFungi" id="MAPG_03534T0">
    <property type="protein sequence ID" value="MAPG_03534T0"/>
    <property type="gene ID" value="MAPG_03534"/>
</dbReference>
<reference evidence="3" key="5">
    <citation type="submission" date="2015-06" db="UniProtKB">
        <authorList>
            <consortium name="EnsemblFungi"/>
        </authorList>
    </citation>
    <scope>IDENTIFICATION</scope>
    <source>
        <strain evidence="3">ATCC 64411</strain>
    </source>
</reference>
<evidence type="ECO:0000256" key="1">
    <source>
        <dbReference type="SAM" id="SignalP"/>
    </source>
</evidence>
<dbReference type="Proteomes" id="UP000011715">
    <property type="component" value="Unassembled WGS sequence"/>
</dbReference>
<evidence type="ECO:0000313" key="2">
    <source>
        <dbReference type="EMBL" id="KLU84493.1"/>
    </source>
</evidence>
<organism evidence="3 4">
    <name type="scientific">Magnaporthiopsis poae (strain ATCC 64411 / 73-15)</name>
    <name type="common">Kentucky bluegrass fungus</name>
    <name type="synonym">Magnaporthe poae</name>
    <dbReference type="NCBI Taxonomy" id="644358"/>
    <lineage>
        <taxon>Eukaryota</taxon>
        <taxon>Fungi</taxon>
        <taxon>Dikarya</taxon>
        <taxon>Ascomycota</taxon>
        <taxon>Pezizomycotina</taxon>
        <taxon>Sordariomycetes</taxon>
        <taxon>Sordariomycetidae</taxon>
        <taxon>Magnaporthales</taxon>
        <taxon>Magnaporthaceae</taxon>
        <taxon>Magnaporthiopsis</taxon>
    </lineage>
</organism>
<feature type="signal peptide" evidence="1">
    <location>
        <begin position="1"/>
        <end position="17"/>
    </location>
</feature>
<protein>
    <recommendedName>
        <fullName evidence="5">Ecp2 effector protein domain-containing protein</fullName>
    </recommendedName>
</protein>
<reference evidence="4" key="2">
    <citation type="submission" date="2010-05" db="EMBL/GenBank/DDBJ databases">
        <title>The genome sequence of Magnaporthe poae strain ATCC 64411.</title>
        <authorList>
            <person name="Ma L.-J."/>
            <person name="Dead R."/>
            <person name="Young S."/>
            <person name="Zeng Q."/>
            <person name="Koehrsen M."/>
            <person name="Alvarado L."/>
            <person name="Berlin A."/>
            <person name="Chapman S.B."/>
            <person name="Chen Z."/>
            <person name="Freedman E."/>
            <person name="Gellesch M."/>
            <person name="Goldberg J."/>
            <person name="Griggs A."/>
            <person name="Gujja S."/>
            <person name="Heilman E.R."/>
            <person name="Heiman D."/>
            <person name="Hepburn T."/>
            <person name="Howarth C."/>
            <person name="Jen D."/>
            <person name="Larson L."/>
            <person name="Mehta T."/>
            <person name="Neiman D."/>
            <person name="Pearson M."/>
            <person name="Roberts A."/>
            <person name="Saif S."/>
            <person name="Shea T."/>
            <person name="Shenoy N."/>
            <person name="Sisk P."/>
            <person name="Stolte C."/>
            <person name="Sykes S."/>
            <person name="Walk T."/>
            <person name="White J."/>
            <person name="Yandava C."/>
            <person name="Haas B."/>
            <person name="Nusbaum C."/>
            <person name="Birren B."/>
        </authorList>
    </citation>
    <scope>NUCLEOTIDE SEQUENCE [LARGE SCALE GENOMIC DNA]</scope>
    <source>
        <strain evidence="4">ATCC 64411 / 73-15</strain>
    </source>
</reference>
<reference evidence="2" key="1">
    <citation type="submission" date="2010-05" db="EMBL/GenBank/DDBJ databases">
        <title>The Genome Sequence of Magnaporthe poae strain ATCC 64411.</title>
        <authorList>
            <consortium name="The Broad Institute Genome Sequencing Platform"/>
            <consortium name="Broad Institute Genome Sequencing Center for Infectious Disease"/>
            <person name="Ma L.-J."/>
            <person name="Dead R."/>
            <person name="Young S."/>
            <person name="Zeng Q."/>
            <person name="Koehrsen M."/>
            <person name="Alvarado L."/>
            <person name="Berlin A."/>
            <person name="Chapman S.B."/>
            <person name="Chen Z."/>
            <person name="Freedman E."/>
            <person name="Gellesch M."/>
            <person name="Goldberg J."/>
            <person name="Griggs A."/>
            <person name="Gujja S."/>
            <person name="Heilman E.R."/>
            <person name="Heiman D."/>
            <person name="Hepburn T."/>
            <person name="Howarth C."/>
            <person name="Jen D."/>
            <person name="Larson L."/>
            <person name="Mehta T."/>
            <person name="Neiman D."/>
            <person name="Pearson M."/>
            <person name="Roberts A."/>
            <person name="Saif S."/>
            <person name="Shea T."/>
            <person name="Shenoy N."/>
            <person name="Sisk P."/>
            <person name="Stolte C."/>
            <person name="Sykes S."/>
            <person name="Walk T."/>
            <person name="White J."/>
            <person name="Yandava C."/>
            <person name="Haas B."/>
            <person name="Nusbaum C."/>
            <person name="Birren B."/>
        </authorList>
    </citation>
    <scope>NUCLEOTIDE SEQUENCE</scope>
    <source>
        <strain evidence="2">ATCC 64411</strain>
    </source>
</reference>
<proteinExistence type="predicted"/>
<dbReference type="EMBL" id="GL876967">
    <property type="protein sequence ID" value="KLU84493.1"/>
    <property type="molecule type" value="Genomic_DNA"/>
</dbReference>
<dbReference type="AlphaFoldDB" id="A0A0C4DU97"/>
<evidence type="ECO:0000313" key="4">
    <source>
        <dbReference type="Proteomes" id="UP000011715"/>
    </source>
</evidence>
<reference evidence="2" key="3">
    <citation type="submission" date="2011-03" db="EMBL/GenBank/DDBJ databases">
        <title>Annotation of Magnaporthe poae ATCC 64411.</title>
        <authorList>
            <person name="Ma L.-J."/>
            <person name="Dead R."/>
            <person name="Young S.K."/>
            <person name="Zeng Q."/>
            <person name="Gargeya S."/>
            <person name="Fitzgerald M."/>
            <person name="Haas B."/>
            <person name="Abouelleil A."/>
            <person name="Alvarado L."/>
            <person name="Arachchi H.M."/>
            <person name="Berlin A."/>
            <person name="Brown A."/>
            <person name="Chapman S.B."/>
            <person name="Chen Z."/>
            <person name="Dunbar C."/>
            <person name="Freedman E."/>
            <person name="Gearin G."/>
            <person name="Gellesch M."/>
            <person name="Goldberg J."/>
            <person name="Griggs A."/>
            <person name="Gujja S."/>
            <person name="Heiman D."/>
            <person name="Howarth C."/>
            <person name="Larson L."/>
            <person name="Lui A."/>
            <person name="MacDonald P.J.P."/>
            <person name="Mehta T."/>
            <person name="Montmayeur A."/>
            <person name="Murphy C."/>
            <person name="Neiman D."/>
            <person name="Pearson M."/>
            <person name="Priest M."/>
            <person name="Roberts A."/>
            <person name="Saif S."/>
            <person name="Shea T."/>
            <person name="Shenoy N."/>
            <person name="Sisk P."/>
            <person name="Stolte C."/>
            <person name="Sykes S."/>
            <person name="Yandava C."/>
            <person name="Wortman J."/>
            <person name="Nusbaum C."/>
            <person name="Birren B."/>
        </authorList>
    </citation>
    <scope>NUCLEOTIDE SEQUENCE</scope>
    <source>
        <strain evidence="2">ATCC 64411</strain>
    </source>
</reference>
<feature type="chain" id="PRO_5009385325" description="Ecp2 effector protein domain-containing protein" evidence="1">
    <location>
        <begin position="18"/>
        <end position="217"/>
    </location>
</feature>
<sequence>MLSPTALLISSLTLVAAFKVPEGQANGVYRAYYNAEGQEVHELLTPEMLISSPPEGAASVLQRSAPAAVAPGRFRRLTLLLVISFYCNTELAPSSGGRRTGYDIYCGCGFTLDPGDCDAVVANLKAQFGSGYTFIQPRMSYYSIMGRSVVAFVCNYSGSAYLGVSAQTYGEWLIVITAECGRYIAGSEGTPGSSSQGYMRSGSDFCANALTSPAHHC</sequence>
<dbReference type="eggNOG" id="ENOG502T17T">
    <property type="taxonomic scope" value="Eukaryota"/>
</dbReference>